<proteinExistence type="predicted"/>
<name>A0A078L6M2_CITKO</name>
<sequence>MDITLIIEHNYIIQWVKININNTCRTVNFKK</sequence>
<evidence type="ECO:0000313" key="3">
    <source>
        <dbReference type="Proteomes" id="UP000251584"/>
    </source>
</evidence>
<dbReference type="EMBL" id="LK931336">
    <property type="protein sequence ID" value="CDZ82385.1"/>
    <property type="molecule type" value="Genomic_DNA"/>
</dbReference>
<reference evidence="1" key="1">
    <citation type="submission" date="2014-06" db="EMBL/GenBank/DDBJ databases">
        <authorList>
            <person name="Urmite Genomes Urmite Genomes"/>
        </authorList>
    </citation>
    <scope>NUCLEOTIDE SEQUENCE</scope>
</reference>
<dbReference type="Proteomes" id="UP000251584">
    <property type="component" value="Unassembled WGS sequence"/>
</dbReference>
<dbReference type="AlphaFoldDB" id="A0A078L6M2"/>
<evidence type="ECO:0000313" key="2">
    <source>
        <dbReference type="EMBL" id="SQB28674.1"/>
    </source>
</evidence>
<organism evidence="1">
    <name type="scientific">Citrobacter koseri</name>
    <name type="common">Citrobacter diversus</name>
    <dbReference type="NCBI Taxonomy" id="545"/>
    <lineage>
        <taxon>Bacteria</taxon>
        <taxon>Pseudomonadati</taxon>
        <taxon>Pseudomonadota</taxon>
        <taxon>Gammaproteobacteria</taxon>
        <taxon>Enterobacterales</taxon>
        <taxon>Enterobacteriaceae</taxon>
        <taxon>Citrobacter</taxon>
    </lineage>
</organism>
<accession>A0A078L6M2</accession>
<reference evidence="2 3" key="2">
    <citation type="submission" date="2018-06" db="EMBL/GenBank/DDBJ databases">
        <authorList>
            <consortium name="Pathogen Informatics"/>
            <person name="Doyle S."/>
        </authorList>
    </citation>
    <scope>NUCLEOTIDE SEQUENCE [LARGE SCALE GENOMIC DNA]</scope>
    <source>
        <strain evidence="2 3">NCTC10786</strain>
    </source>
</reference>
<evidence type="ECO:0000313" key="1">
    <source>
        <dbReference type="EMBL" id="CDZ82385.1"/>
    </source>
</evidence>
<protein>
    <submittedName>
        <fullName evidence="1">Uncharacterized protein</fullName>
    </submittedName>
</protein>
<gene>
    <name evidence="1" type="ORF">BN1086_00461</name>
    <name evidence="2" type="ORF">NCTC10786_02506</name>
</gene>
<dbReference type="EMBL" id="UAVY01000004">
    <property type="protein sequence ID" value="SQB28674.1"/>
    <property type="molecule type" value="Genomic_DNA"/>
</dbReference>